<dbReference type="SUPFAM" id="SSF81383">
    <property type="entry name" value="F-box domain"/>
    <property type="match status" value="1"/>
</dbReference>
<protein>
    <recommendedName>
        <fullName evidence="2">F-box domain-containing protein</fullName>
    </recommendedName>
</protein>
<dbReference type="GO" id="GO:0019005">
    <property type="term" value="C:SCF ubiquitin ligase complex"/>
    <property type="evidence" value="ECO:0007669"/>
    <property type="project" value="TreeGrafter"/>
</dbReference>
<dbReference type="InterPro" id="IPR001810">
    <property type="entry name" value="F-box_dom"/>
</dbReference>
<dbReference type="Proteomes" id="UP000696485">
    <property type="component" value="Unassembled WGS sequence"/>
</dbReference>
<evidence type="ECO:0000259" key="2">
    <source>
        <dbReference type="PROSITE" id="PS50181"/>
    </source>
</evidence>
<dbReference type="PROSITE" id="PS50181">
    <property type="entry name" value="FBOX"/>
    <property type="match status" value="1"/>
</dbReference>
<dbReference type="InterPro" id="IPR057207">
    <property type="entry name" value="FBXL15_LRR"/>
</dbReference>
<proteinExistence type="predicted"/>
<dbReference type="SMART" id="SM00367">
    <property type="entry name" value="LRR_CC"/>
    <property type="match status" value="10"/>
</dbReference>
<accession>A0A9P5VL06</accession>
<evidence type="ECO:0000313" key="3">
    <source>
        <dbReference type="EMBL" id="KAF9330070.1"/>
    </source>
</evidence>
<dbReference type="InterPro" id="IPR032675">
    <property type="entry name" value="LRR_dom_sf"/>
</dbReference>
<feature type="non-terminal residue" evidence="3">
    <location>
        <position position="866"/>
    </location>
</feature>
<dbReference type="AlphaFoldDB" id="A0A9P5VL06"/>
<evidence type="ECO:0000256" key="1">
    <source>
        <dbReference type="SAM" id="MobiDB-lite"/>
    </source>
</evidence>
<name>A0A9P5VL06_9FUNG</name>
<reference evidence="3" key="1">
    <citation type="journal article" date="2020" name="Fungal Divers.">
        <title>Resolving the Mortierellaceae phylogeny through synthesis of multi-gene phylogenetics and phylogenomics.</title>
        <authorList>
            <person name="Vandepol N."/>
            <person name="Liber J."/>
            <person name="Desiro A."/>
            <person name="Na H."/>
            <person name="Kennedy M."/>
            <person name="Barry K."/>
            <person name="Grigoriev I.V."/>
            <person name="Miller A.N."/>
            <person name="O'Donnell K."/>
            <person name="Stajich J.E."/>
            <person name="Bonito G."/>
        </authorList>
    </citation>
    <scope>NUCLEOTIDE SEQUENCE</scope>
    <source>
        <strain evidence="3">NVP1</strain>
    </source>
</reference>
<dbReference type="Pfam" id="PF00646">
    <property type="entry name" value="F-box"/>
    <property type="match status" value="1"/>
</dbReference>
<dbReference type="Gene3D" id="3.80.10.10">
    <property type="entry name" value="Ribonuclease Inhibitor"/>
    <property type="match status" value="3"/>
</dbReference>
<organism evidence="3 4">
    <name type="scientific">Podila minutissima</name>
    <dbReference type="NCBI Taxonomy" id="64525"/>
    <lineage>
        <taxon>Eukaryota</taxon>
        <taxon>Fungi</taxon>
        <taxon>Fungi incertae sedis</taxon>
        <taxon>Mucoromycota</taxon>
        <taxon>Mortierellomycotina</taxon>
        <taxon>Mortierellomycetes</taxon>
        <taxon>Mortierellales</taxon>
        <taxon>Mortierellaceae</taxon>
        <taxon>Podila</taxon>
    </lineage>
</organism>
<dbReference type="GO" id="GO:0031146">
    <property type="term" value="P:SCF-dependent proteasomal ubiquitin-dependent protein catabolic process"/>
    <property type="evidence" value="ECO:0007669"/>
    <property type="project" value="TreeGrafter"/>
</dbReference>
<feature type="region of interest" description="Disordered" evidence="1">
    <location>
        <begin position="479"/>
        <end position="501"/>
    </location>
</feature>
<dbReference type="InterPro" id="IPR006553">
    <property type="entry name" value="Leu-rich_rpt_Cys-con_subtyp"/>
</dbReference>
<feature type="domain" description="F-box" evidence="2">
    <location>
        <begin position="303"/>
        <end position="350"/>
    </location>
</feature>
<sequence>AVSEVEVFVLTKDNLEAVFKAVPGAAEIITSEGHRLYQNWLANNCTQSPIEMEPEAEQVEDPSMRTMSEGFPAGYGRSDDDEPQYPLRIQRRSTDYGRRESIGSVGHTPRSRRMSTSFENIHPFEAGHPAGEFLPGHRISVPTTPVTPLAPPTLGVVESIGSSRFPTIDMEESVGPADDRKDHPLAAQPFNNQDADVRTTHDNTCEPPMNRNPTIRGLQESNPKRRRASIAVWTQQDLMKLAAIAEQKSSGFSVTAPTMPSSMSTSIIPDSVDSEKQASETIQHRLPTSSLTKARSLKKLVGPTTFQDLEESSLVQILNSLPLVQLLKARRVCQGWNRLIMEHDQILQDLDLSPYKKSVNDTVLFALCDTILSRNKTRTIRVSLRDCFSISDQGLATLAANIPAVQELDLHSCWNVTDAGFRTLGEHCQQLRSVDFSNCRKLGDGTILGLYSIPVPAPVVVPQPPTIEEDMQMTQELMEHLSPSESQDSSDHETEAISAPRRARPVGSIVVEGPKGCPLLSKLNLSYCKNLTDKSFVHLSMYGSKQLESLNLQRCTTISPEAFMSLDMNSKRVSAATAAAASATQNGMAPSSYEEEDSELIDPCFPNLKELYLSDCTFLSDDAIVSLAPHVPRLQDISLSFCCALTDISIEAISDHCHYLRKMDLSFCGSAVSDASLYRLAQGPEDDQEIEEGVGQCVVRETPLQELEIRGCVRVTELGVREILNGCKYLRKLNISSCSGIGTATLVAEEKELQRQMQLQHQLQLLEPQEMDVVMVPPQAGPAAVDMDVDQAQAQAQVLAQTQERELPLSPQGTVPHINFNNPRVSGCLAQGTNPFSTELTRKMLALKRGKVWAMAQQRPGLEIIV</sequence>
<keyword evidence="4" id="KW-1185">Reference proteome</keyword>
<dbReference type="PANTHER" id="PTHR13318">
    <property type="entry name" value="PARTNER OF PAIRED, ISOFORM B-RELATED"/>
    <property type="match status" value="1"/>
</dbReference>
<feature type="region of interest" description="Disordered" evidence="1">
    <location>
        <begin position="203"/>
        <end position="223"/>
    </location>
</feature>
<dbReference type="EMBL" id="JAAAUY010000425">
    <property type="protein sequence ID" value="KAF9330070.1"/>
    <property type="molecule type" value="Genomic_DNA"/>
</dbReference>
<evidence type="ECO:0000313" key="4">
    <source>
        <dbReference type="Proteomes" id="UP000696485"/>
    </source>
</evidence>
<feature type="region of interest" description="Disordered" evidence="1">
    <location>
        <begin position="56"/>
        <end position="85"/>
    </location>
</feature>
<feature type="region of interest" description="Disordered" evidence="1">
    <location>
        <begin position="94"/>
        <end position="113"/>
    </location>
</feature>
<dbReference type="InterPro" id="IPR036047">
    <property type="entry name" value="F-box-like_dom_sf"/>
</dbReference>
<comment type="caution">
    <text evidence="3">The sequence shown here is derived from an EMBL/GenBank/DDBJ whole genome shotgun (WGS) entry which is preliminary data.</text>
</comment>
<dbReference type="SUPFAM" id="SSF52047">
    <property type="entry name" value="RNI-like"/>
    <property type="match status" value="1"/>
</dbReference>
<dbReference type="Pfam" id="PF25372">
    <property type="entry name" value="DUF7885"/>
    <property type="match status" value="1"/>
</dbReference>
<gene>
    <name evidence="3" type="ORF">BG006_006953</name>
</gene>